<evidence type="ECO:0000313" key="2">
    <source>
        <dbReference type="EMBL" id="SDI95819.1"/>
    </source>
</evidence>
<accession>A0A1G8PTE9</accession>
<sequence>MGLAGALSRAAVNRLHVLIIEIPGWDRTRMRAETEVRCRGWTVAESPADADVLLVCGVPGAELSSVCDRVWEQLPGPRVRVEAQHEEATSAALDKAVTMILDSAAQRRDAVSRKQKASEGEGEKTADPASSHMDHRVSASAADTPSATG</sequence>
<feature type="region of interest" description="Disordered" evidence="1">
    <location>
        <begin position="104"/>
        <end position="149"/>
    </location>
</feature>
<feature type="compositionally biased region" description="Basic and acidic residues" evidence="1">
    <location>
        <begin position="105"/>
        <end position="137"/>
    </location>
</feature>
<reference evidence="2 3" key="1">
    <citation type="submission" date="2016-10" db="EMBL/GenBank/DDBJ databases">
        <authorList>
            <person name="de Groot N.N."/>
        </authorList>
    </citation>
    <scope>NUCLEOTIDE SEQUENCE [LARGE SCALE GENOMIC DNA]</scope>
    <source>
        <strain evidence="2 3">NP_1H</strain>
    </source>
</reference>
<gene>
    <name evidence="2" type="ORF">SAMN04488693_13717</name>
</gene>
<proteinExistence type="predicted"/>
<name>A0A1G8PTE9_9MICC</name>
<dbReference type="Proteomes" id="UP000199258">
    <property type="component" value="Unassembled WGS sequence"/>
</dbReference>
<dbReference type="EMBL" id="FNDT01000037">
    <property type="protein sequence ID" value="SDI95819.1"/>
    <property type="molecule type" value="Genomic_DNA"/>
</dbReference>
<organism evidence="2 3">
    <name type="scientific">Arthrobacter subterraneus</name>
    <dbReference type="NCBI Taxonomy" id="335973"/>
    <lineage>
        <taxon>Bacteria</taxon>
        <taxon>Bacillati</taxon>
        <taxon>Actinomycetota</taxon>
        <taxon>Actinomycetes</taxon>
        <taxon>Micrococcales</taxon>
        <taxon>Micrococcaceae</taxon>
        <taxon>Arthrobacter</taxon>
    </lineage>
</organism>
<dbReference type="AlphaFoldDB" id="A0A1G8PTE9"/>
<dbReference type="STRING" id="335973.SAMN04488693_13717"/>
<protein>
    <submittedName>
        <fullName evidence="2">Uncharacterized protein</fullName>
    </submittedName>
</protein>
<feature type="non-terminal residue" evidence="2">
    <location>
        <position position="149"/>
    </location>
</feature>
<evidence type="ECO:0000313" key="3">
    <source>
        <dbReference type="Proteomes" id="UP000199258"/>
    </source>
</evidence>
<dbReference type="SUPFAM" id="SSF56770">
    <property type="entry name" value="HydA/Nqo6-like"/>
    <property type="match status" value="1"/>
</dbReference>
<evidence type="ECO:0000256" key="1">
    <source>
        <dbReference type="SAM" id="MobiDB-lite"/>
    </source>
</evidence>
<keyword evidence="3" id="KW-1185">Reference proteome</keyword>